<dbReference type="Pfam" id="PF16871">
    <property type="entry name" value="DUF5077"/>
    <property type="match status" value="1"/>
</dbReference>
<feature type="domain" description="DUF5077" evidence="1">
    <location>
        <begin position="30"/>
        <end position="147"/>
    </location>
</feature>
<dbReference type="AlphaFoldDB" id="A0A840TUA4"/>
<name>A0A840TUA4_9BACT</name>
<sequence length="428" mass="48013">MPWPAEILLATVLGLRVLACDAQAPQIYSIPLGGNTWVSPAFETRVNADGLSQWDNASSLVTTYFHLEKPAKIQLALVAAVPVGSSEIELELGSVKQRIQLDQPGFSSIPVGEFNIRAGGYQKITIRGISRTGASFGNLKSIDIQLSDADNPVHFVKNNEGNFFYWGRRGPSVHLNYPFADDIDAEWFYNEITVPEGQDVIGSYYMANGFAQGYFGIQVNSDTERRVLFSVWSPFETDNPKEIPADQRIVMLKKGEDVYTGEFGNEGSGGQSFLRFNWKAGNTYRFLLRGKPNGDSTTTFTAYFFAPELDTWWLIASFKRPKTHSWLRRTHSFLENFIPATGNLSRSVLFGNQWIRDSQGTWAELTKARFTADNTARTGYRLDYAGGLQGNYFFLKNCGFFNEHTKISEMFERPTLSTPPAIPFSELP</sequence>
<dbReference type="Proteomes" id="UP000557307">
    <property type="component" value="Unassembled WGS sequence"/>
</dbReference>
<proteinExistence type="predicted"/>
<protein>
    <recommendedName>
        <fullName evidence="1">DUF5077 domain-containing protein</fullName>
    </recommendedName>
</protein>
<accession>A0A840TUA4</accession>
<comment type="caution">
    <text evidence="2">The sequence shown here is derived from an EMBL/GenBank/DDBJ whole genome shotgun (WGS) entry which is preliminary data.</text>
</comment>
<dbReference type="InterPro" id="IPR031712">
    <property type="entry name" value="DUF5077"/>
</dbReference>
<evidence type="ECO:0000259" key="1">
    <source>
        <dbReference type="Pfam" id="PF16871"/>
    </source>
</evidence>
<evidence type="ECO:0000313" key="3">
    <source>
        <dbReference type="Proteomes" id="UP000557307"/>
    </source>
</evidence>
<gene>
    <name evidence="2" type="ORF">HNQ92_001754</name>
</gene>
<dbReference type="RefSeq" id="WP_184173180.1">
    <property type="nucleotide sequence ID" value="NZ_JACHGF010000002.1"/>
</dbReference>
<reference evidence="2 3" key="1">
    <citation type="submission" date="2020-08" db="EMBL/GenBank/DDBJ databases">
        <title>Genomic Encyclopedia of Type Strains, Phase IV (KMG-IV): sequencing the most valuable type-strain genomes for metagenomic binning, comparative biology and taxonomic classification.</title>
        <authorList>
            <person name="Goeker M."/>
        </authorList>
    </citation>
    <scope>NUCLEOTIDE SEQUENCE [LARGE SCALE GENOMIC DNA]</scope>
    <source>
        <strain evidence="2 3">DSM 105074</strain>
    </source>
</reference>
<dbReference type="Pfam" id="PF11958">
    <property type="entry name" value="DUF3472"/>
    <property type="match status" value="1"/>
</dbReference>
<organism evidence="2 3">
    <name type="scientific">Rhabdobacter roseus</name>
    <dbReference type="NCBI Taxonomy" id="1655419"/>
    <lineage>
        <taxon>Bacteria</taxon>
        <taxon>Pseudomonadati</taxon>
        <taxon>Bacteroidota</taxon>
        <taxon>Cytophagia</taxon>
        <taxon>Cytophagales</taxon>
        <taxon>Cytophagaceae</taxon>
        <taxon>Rhabdobacter</taxon>
    </lineage>
</organism>
<dbReference type="EMBL" id="JACHGF010000002">
    <property type="protein sequence ID" value="MBB5283628.1"/>
    <property type="molecule type" value="Genomic_DNA"/>
</dbReference>
<dbReference type="InterPro" id="IPR021862">
    <property type="entry name" value="DUF3472"/>
</dbReference>
<keyword evidence="3" id="KW-1185">Reference proteome</keyword>
<evidence type="ECO:0000313" key="2">
    <source>
        <dbReference type="EMBL" id="MBB5283628.1"/>
    </source>
</evidence>